<comment type="pathway">
    <text evidence="5">Cofactor biosynthesis; adenosylcobalamin biosynthesis; cob(II)yrinate a,c-diamide from sirohydrochlorin (anaerobic route): step 6/10.</text>
</comment>
<proteinExistence type="inferred from homology"/>
<dbReference type="OrthoDB" id="6439987at2"/>
<keyword evidence="1 5" id="KW-0169">Cobalamin biosynthesis</keyword>
<dbReference type="InterPro" id="IPR002748">
    <property type="entry name" value="CbiD"/>
</dbReference>
<dbReference type="Proteomes" id="UP000248555">
    <property type="component" value="Unassembled WGS sequence"/>
</dbReference>
<dbReference type="Gene3D" id="3.30.2110.10">
    <property type="entry name" value="CbiD-like"/>
    <property type="match status" value="1"/>
</dbReference>
<evidence type="ECO:0000313" key="7">
    <source>
        <dbReference type="Proteomes" id="UP000248555"/>
    </source>
</evidence>
<evidence type="ECO:0000256" key="1">
    <source>
        <dbReference type="ARBA" id="ARBA00022573"/>
    </source>
</evidence>
<dbReference type="NCBIfam" id="NF000849">
    <property type="entry name" value="PRK00075.1-1"/>
    <property type="match status" value="1"/>
</dbReference>
<gene>
    <name evidence="5" type="primary">cbiD</name>
    <name evidence="6" type="ORF">B0I26_106178</name>
</gene>
<evidence type="ECO:0000256" key="5">
    <source>
        <dbReference type="HAMAP-Rule" id="MF_00787"/>
    </source>
</evidence>
<dbReference type="NCBIfam" id="TIGR00312">
    <property type="entry name" value="cbiD"/>
    <property type="match status" value="1"/>
</dbReference>
<comment type="catalytic activity">
    <reaction evidence="5">
        <text>Co-precorrin-5B + S-adenosyl-L-methionine = Co-precorrin-6A + S-adenosyl-L-homocysteine</text>
        <dbReference type="Rhea" id="RHEA:26285"/>
        <dbReference type="ChEBI" id="CHEBI:57856"/>
        <dbReference type="ChEBI" id="CHEBI:59789"/>
        <dbReference type="ChEBI" id="CHEBI:60063"/>
        <dbReference type="ChEBI" id="CHEBI:60064"/>
        <dbReference type="EC" id="2.1.1.195"/>
    </reaction>
</comment>
<dbReference type="SUPFAM" id="SSF111342">
    <property type="entry name" value="CbiD-like"/>
    <property type="match status" value="1"/>
</dbReference>
<keyword evidence="4 5" id="KW-0949">S-adenosyl-L-methionine</keyword>
<dbReference type="GO" id="GO:0043780">
    <property type="term" value="F:cobalt-precorrin-5B C1-methyltransferase activity"/>
    <property type="evidence" value="ECO:0007669"/>
    <property type="project" value="RHEA"/>
</dbReference>
<comment type="similarity">
    <text evidence="5">Belongs to the CbiD family.</text>
</comment>
<comment type="caution">
    <text evidence="6">The sequence shown here is derived from an EMBL/GenBank/DDBJ whole genome shotgun (WGS) entry which is preliminary data.</text>
</comment>
<evidence type="ECO:0000256" key="2">
    <source>
        <dbReference type="ARBA" id="ARBA00022603"/>
    </source>
</evidence>
<dbReference type="PANTHER" id="PTHR35863">
    <property type="entry name" value="COBALT-PRECORRIN-5B C(1)-METHYLTRANSFERASE"/>
    <property type="match status" value="1"/>
</dbReference>
<protein>
    <recommendedName>
        <fullName evidence="5">Cobalt-precorrin-5B C(1)-methyltransferase</fullName>
        <ecNumber evidence="5">2.1.1.195</ecNumber>
    </recommendedName>
    <alternativeName>
        <fullName evidence="5">Cobalt-precorrin-6A synthase</fullName>
    </alternativeName>
</protein>
<dbReference type="Pfam" id="PF01888">
    <property type="entry name" value="CbiD"/>
    <property type="match status" value="1"/>
</dbReference>
<dbReference type="UniPathway" id="UPA00148">
    <property type="reaction ID" value="UER00227"/>
</dbReference>
<dbReference type="HAMAP" id="MF_00787">
    <property type="entry name" value="CbiD"/>
    <property type="match status" value="1"/>
</dbReference>
<keyword evidence="2 5" id="KW-0489">Methyltransferase</keyword>
<name>A0A327YF77_9BACL</name>
<dbReference type="AlphaFoldDB" id="A0A327YF77"/>
<dbReference type="EMBL" id="QLMH01000006">
    <property type="protein sequence ID" value="RAK19553.1"/>
    <property type="molecule type" value="Genomic_DNA"/>
</dbReference>
<dbReference type="RefSeq" id="WP_111645207.1">
    <property type="nucleotide sequence ID" value="NZ_QLMH01000006.1"/>
</dbReference>
<dbReference type="GO" id="GO:0032259">
    <property type="term" value="P:methylation"/>
    <property type="evidence" value="ECO:0007669"/>
    <property type="project" value="UniProtKB-KW"/>
</dbReference>
<comment type="function">
    <text evidence="5">Catalyzes the methylation of C-1 in cobalt-precorrin-5B to form cobalt-precorrin-6A.</text>
</comment>
<evidence type="ECO:0000256" key="4">
    <source>
        <dbReference type="ARBA" id="ARBA00022691"/>
    </source>
</evidence>
<dbReference type="EC" id="2.1.1.195" evidence="5"/>
<organism evidence="6 7">
    <name type="scientific">Paranoxybacillus vitaminiphilus</name>
    <dbReference type="NCBI Taxonomy" id="581036"/>
    <lineage>
        <taxon>Bacteria</taxon>
        <taxon>Bacillati</taxon>
        <taxon>Bacillota</taxon>
        <taxon>Bacilli</taxon>
        <taxon>Bacillales</taxon>
        <taxon>Anoxybacillaceae</taxon>
        <taxon>Paranoxybacillus</taxon>
    </lineage>
</organism>
<keyword evidence="3 5" id="KW-0808">Transferase</keyword>
<dbReference type="PIRSF" id="PIRSF026782">
    <property type="entry name" value="CbiD"/>
    <property type="match status" value="1"/>
</dbReference>
<sequence>MTEKTKLREGYTTGACATAATKAALTALITGDVQKEATIYLPVGRFVTFQVESCEVANDSATACVVKDGGDDPDATHGAHIVSTVTWINEAKIVLDGGAGVGRVTKEGLPVPVGEAAINPVPRQMILETAKEVLKNYQVTRGIKIIISVPNGEEIAKKTLNPRLGIIGGISILGTRGIVVPFSTAAYRASIVQAIRVAKANGCNHVVITTGGRSEKYAMKEFPHLPEEAFIEMGDFVGFTLKQCKRLGIKKVSMVGMMGKFSKVAQGVMMVHSKSAPVDFHFLAKVAGEAGASQEVIEQIKNANTASQVGDMMLADGNIEFFQKLCDYCCLSALKEVGGGLEVETSLYTMNGQFLGKAVRESVKNQNDWNRR</sequence>
<dbReference type="PANTHER" id="PTHR35863:SF1">
    <property type="entry name" value="COBALT-PRECORRIN-5B C(1)-METHYLTRANSFERASE"/>
    <property type="match status" value="1"/>
</dbReference>
<keyword evidence="7" id="KW-1185">Reference proteome</keyword>
<dbReference type="GO" id="GO:0019251">
    <property type="term" value="P:anaerobic cobalamin biosynthetic process"/>
    <property type="evidence" value="ECO:0007669"/>
    <property type="project" value="UniProtKB-UniRule"/>
</dbReference>
<accession>A0A327YF77</accession>
<evidence type="ECO:0000313" key="6">
    <source>
        <dbReference type="EMBL" id="RAK19553.1"/>
    </source>
</evidence>
<reference evidence="6 7" key="1">
    <citation type="submission" date="2018-06" db="EMBL/GenBank/DDBJ databases">
        <title>Genomic Encyclopedia of Type Strains, Phase III (KMG-III): the genomes of soil and plant-associated and newly described type strains.</title>
        <authorList>
            <person name="Whitman W."/>
        </authorList>
    </citation>
    <scope>NUCLEOTIDE SEQUENCE [LARGE SCALE GENOMIC DNA]</scope>
    <source>
        <strain evidence="6 7">CGMCC 1.8979</strain>
    </source>
</reference>
<evidence type="ECO:0000256" key="3">
    <source>
        <dbReference type="ARBA" id="ARBA00022679"/>
    </source>
</evidence>
<dbReference type="InterPro" id="IPR036074">
    <property type="entry name" value="CbiD_sf"/>
</dbReference>